<comment type="caution">
    <text evidence="1">The sequence shown here is derived from an EMBL/GenBank/DDBJ whole genome shotgun (WGS) entry which is preliminary data.</text>
</comment>
<dbReference type="RefSeq" id="WP_311904658.1">
    <property type="nucleotide sequence ID" value="NZ_JARQDV010000022.1"/>
</dbReference>
<proteinExistence type="predicted"/>
<dbReference type="Pfam" id="PF05717">
    <property type="entry name" value="TnpB_IS66"/>
    <property type="match status" value="1"/>
</dbReference>
<gene>
    <name evidence="1" type="primary">tnpB</name>
    <name evidence="1" type="ORF">P7I32_16680</name>
</gene>
<dbReference type="PANTHER" id="PTHR36455:SF1">
    <property type="entry name" value="BLR8292 PROTEIN"/>
    <property type="match status" value="1"/>
</dbReference>
<dbReference type="EMBL" id="JARQDV010000022">
    <property type="protein sequence ID" value="MDT2966213.1"/>
    <property type="molecule type" value="Genomic_DNA"/>
</dbReference>
<dbReference type="Proteomes" id="UP001268896">
    <property type="component" value="Unassembled WGS sequence"/>
</dbReference>
<dbReference type="AlphaFoldDB" id="A0AAW8UU79"/>
<dbReference type="InterPro" id="IPR008878">
    <property type="entry name" value="Transposase_IS66_Orf2"/>
</dbReference>
<sequence>MLIDATALKHIFIVCGKTDLRKGIDGLAAFVIEEYDLDVYDQALFLFCGTKKDRFKALYWDQNGFVLMYKRFESGYLQWPRSRKEVLQLNPLLLERLLTGLSIEEKCTLKETKRGAIY</sequence>
<organism evidence="1 2">
    <name type="scientific">Enterococcus casseliflavus</name>
    <name type="common">Enterococcus flavescens</name>
    <dbReference type="NCBI Taxonomy" id="37734"/>
    <lineage>
        <taxon>Bacteria</taxon>
        <taxon>Bacillati</taxon>
        <taxon>Bacillota</taxon>
        <taxon>Bacilli</taxon>
        <taxon>Lactobacillales</taxon>
        <taxon>Enterococcaceae</taxon>
        <taxon>Enterococcus</taxon>
    </lineage>
</organism>
<name>A0AAW8UU79_ENTCA</name>
<dbReference type="NCBIfam" id="NF033819">
    <property type="entry name" value="IS66_TnpB"/>
    <property type="match status" value="1"/>
</dbReference>
<protein>
    <submittedName>
        <fullName evidence="1">IS66 family insertion sequence element accessory protein TnpB</fullName>
    </submittedName>
</protein>
<reference evidence="1" key="1">
    <citation type="submission" date="2023-03" db="EMBL/GenBank/DDBJ databases">
        <authorList>
            <person name="Shen W."/>
            <person name="Cai J."/>
        </authorList>
    </citation>
    <scope>NUCLEOTIDE SEQUENCE</scope>
    <source>
        <strain evidence="1">K72-2</strain>
    </source>
</reference>
<evidence type="ECO:0000313" key="1">
    <source>
        <dbReference type="EMBL" id="MDT2966213.1"/>
    </source>
</evidence>
<dbReference type="PANTHER" id="PTHR36455">
    <property type="match status" value="1"/>
</dbReference>
<accession>A0AAW8UU79</accession>
<evidence type="ECO:0000313" key="2">
    <source>
        <dbReference type="Proteomes" id="UP001268896"/>
    </source>
</evidence>